<evidence type="ECO:0000256" key="3">
    <source>
        <dbReference type="ARBA" id="ARBA00023004"/>
    </source>
</evidence>
<dbReference type="SUPFAM" id="SSF46626">
    <property type="entry name" value="Cytochrome c"/>
    <property type="match status" value="1"/>
</dbReference>
<dbReference type="PANTHER" id="PTHR33751:SF1">
    <property type="entry name" value="CBB3-TYPE CYTOCHROME C OXIDASE SUBUNIT FIXP"/>
    <property type="match status" value="1"/>
</dbReference>
<dbReference type="GO" id="GO:0046872">
    <property type="term" value="F:metal ion binding"/>
    <property type="evidence" value="ECO:0007669"/>
    <property type="project" value="UniProtKB-KW"/>
</dbReference>
<evidence type="ECO:0000259" key="7">
    <source>
        <dbReference type="PROSITE" id="PS51007"/>
    </source>
</evidence>
<dbReference type="GO" id="GO:0020037">
    <property type="term" value="F:heme binding"/>
    <property type="evidence" value="ECO:0007669"/>
    <property type="project" value="InterPro"/>
</dbReference>
<keyword evidence="6" id="KW-0472">Membrane</keyword>
<keyword evidence="3 4" id="KW-0408">Iron</keyword>
<name>A0A7J5TUJ5_9BACT</name>
<evidence type="ECO:0000256" key="1">
    <source>
        <dbReference type="ARBA" id="ARBA00022617"/>
    </source>
</evidence>
<evidence type="ECO:0000256" key="6">
    <source>
        <dbReference type="SAM" id="Phobius"/>
    </source>
</evidence>
<sequence length="274" mass="30676">MNTHLFNSLVLMVAPESSSFWKLRDGEDLLMVTILLLVLAGCVVLAVVSLMLFYKIRAMLNPAAEAQESKTFWQHFTGLKPLHQERELMMEHAYDDIHELDNPTPPWFMYLFYGTIAFAAVYLAIFEVFKTGDDQLQEYTQEVAIAEQQREEYIKKVAGSINENSVTVLKDAKSIGEGQVLFTQYCTACHGANAEGKVGPNLTDEYWLHGGNVKSIFHVVTEGVPEKGMISWKKQLNPLQIQQVSSYILSLQGTKPAGAKEPQGEKEATPVAMN</sequence>
<dbReference type="EMBL" id="WELI01000010">
    <property type="protein sequence ID" value="KAB7727680.1"/>
    <property type="molecule type" value="Genomic_DNA"/>
</dbReference>
<dbReference type="PROSITE" id="PS51007">
    <property type="entry name" value="CYTC"/>
    <property type="match status" value="1"/>
</dbReference>
<organism evidence="8 9">
    <name type="scientific">Rudanella paleaurantiibacter</name>
    <dbReference type="NCBI Taxonomy" id="2614655"/>
    <lineage>
        <taxon>Bacteria</taxon>
        <taxon>Pseudomonadati</taxon>
        <taxon>Bacteroidota</taxon>
        <taxon>Cytophagia</taxon>
        <taxon>Cytophagales</taxon>
        <taxon>Cytophagaceae</taxon>
        <taxon>Rudanella</taxon>
    </lineage>
</organism>
<proteinExistence type="predicted"/>
<dbReference type="Gene3D" id="1.10.760.10">
    <property type="entry name" value="Cytochrome c-like domain"/>
    <property type="match status" value="1"/>
</dbReference>
<dbReference type="GO" id="GO:0009055">
    <property type="term" value="F:electron transfer activity"/>
    <property type="evidence" value="ECO:0007669"/>
    <property type="project" value="InterPro"/>
</dbReference>
<dbReference type="Proteomes" id="UP000488299">
    <property type="component" value="Unassembled WGS sequence"/>
</dbReference>
<gene>
    <name evidence="8" type="ORF">F5984_21700</name>
</gene>
<keyword evidence="9" id="KW-1185">Reference proteome</keyword>
<dbReference type="Gene3D" id="6.10.280.130">
    <property type="match status" value="1"/>
</dbReference>
<dbReference type="AlphaFoldDB" id="A0A7J5TUJ5"/>
<evidence type="ECO:0000256" key="4">
    <source>
        <dbReference type="PROSITE-ProRule" id="PRU00433"/>
    </source>
</evidence>
<accession>A0A7J5TUJ5</accession>
<reference evidence="8 9" key="1">
    <citation type="submission" date="2019-10" db="EMBL/GenBank/DDBJ databases">
        <title>Rudanella paleaurantiibacter sp. nov., isolated from sludge.</title>
        <authorList>
            <person name="Xu S.Q."/>
        </authorList>
    </citation>
    <scope>NUCLEOTIDE SEQUENCE [LARGE SCALE GENOMIC DNA]</scope>
    <source>
        <strain evidence="8 9">HX-22-17</strain>
    </source>
</reference>
<comment type="caution">
    <text evidence="8">The sequence shown here is derived from an EMBL/GenBank/DDBJ whole genome shotgun (WGS) entry which is preliminary data.</text>
</comment>
<dbReference type="InterPro" id="IPR036909">
    <property type="entry name" value="Cyt_c-like_dom_sf"/>
</dbReference>
<feature type="transmembrane region" description="Helical" evidence="6">
    <location>
        <begin position="107"/>
        <end position="129"/>
    </location>
</feature>
<dbReference type="InterPro" id="IPR038414">
    <property type="entry name" value="CcoP_N_sf"/>
</dbReference>
<dbReference type="RefSeq" id="WP_152126311.1">
    <property type="nucleotide sequence ID" value="NZ_WELI01000010.1"/>
</dbReference>
<evidence type="ECO:0000313" key="9">
    <source>
        <dbReference type="Proteomes" id="UP000488299"/>
    </source>
</evidence>
<dbReference type="Pfam" id="PF14715">
    <property type="entry name" value="FixP_N"/>
    <property type="match status" value="1"/>
</dbReference>
<feature type="transmembrane region" description="Helical" evidence="6">
    <location>
        <begin position="29"/>
        <end position="54"/>
    </location>
</feature>
<evidence type="ECO:0000256" key="2">
    <source>
        <dbReference type="ARBA" id="ARBA00022723"/>
    </source>
</evidence>
<keyword evidence="6" id="KW-1133">Transmembrane helix</keyword>
<keyword evidence="2 4" id="KW-0479">Metal-binding</keyword>
<dbReference type="InterPro" id="IPR050597">
    <property type="entry name" value="Cytochrome_c_Oxidase_Subunit"/>
</dbReference>
<evidence type="ECO:0000313" key="8">
    <source>
        <dbReference type="EMBL" id="KAB7727680.1"/>
    </source>
</evidence>
<protein>
    <submittedName>
        <fullName evidence="8">C-type cytochrome</fullName>
    </submittedName>
</protein>
<keyword evidence="6" id="KW-0812">Transmembrane</keyword>
<evidence type="ECO:0000256" key="5">
    <source>
        <dbReference type="SAM" id="MobiDB-lite"/>
    </source>
</evidence>
<feature type="domain" description="Cytochrome c" evidence="7">
    <location>
        <begin position="173"/>
        <end position="252"/>
    </location>
</feature>
<dbReference type="Pfam" id="PF13442">
    <property type="entry name" value="Cytochrome_CBB3"/>
    <property type="match status" value="1"/>
</dbReference>
<dbReference type="InterPro" id="IPR032858">
    <property type="entry name" value="CcoP_N"/>
</dbReference>
<dbReference type="PANTHER" id="PTHR33751">
    <property type="entry name" value="CBB3-TYPE CYTOCHROME C OXIDASE SUBUNIT FIXP"/>
    <property type="match status" value="1"/>
</dbReference>
<dbReference type="InterPro" id="IPR009056">
    <property type="entry name" value="Cyt_c-like_dom"/>
</dbReference>
<feature type="region of interest" description="Disordered" evidence="5">
    <location>
        <begin position="255"/>
        <end position="274"/>
    </location>
</feature>
<keyword evidence="1 4" id="KW-0349">Heme</keyword>